<name>A0A5C6E5C4_9BACT</name>
<protein>
    <submittedName>
        <fullName evidence="2">Uncharacterized protein</fullName>
    </submittedName>
</protein>
<evidence type="ECO:0000313" key="3">
    <source>
        <dbReference type="Proteomes" id="UP000315471"/>
    </source>
</evidence>
<organism evidence="2 3">
    <name type="scientific">Novipirellula aureliae</name>
    <dbReference type="NCBI Taxonomy" id="2527966"/>
    <lineage>
        <taxon>Bacteria</taxon>
        <taxon>Pseudomonadati</taxon>
        <taxon>Planctomycetota</taxon>
        <taxon>Planctomycetia</taxon>
        <taxon>Pirellulales</taxon>
        <taxon>Pirellulaceae</taxon>
        <taxon>Novipirellula</taxon>
    </lineage>
</organism>
<feature type="region of interest" description="Disordered" evidence="1">
    <location>
        <begin position="20"/>
        <end position="41"/>
    </location>
</feature>
<dbReference type="RefSeq" id="WP_146599157.1">
    <property type="nucleotide sequence ID" value="NZ_SJPY01000002.1"/>
</dbReference>
<dbReference type="AlphaFoldDB" id="A0A5C6E5C4"/>
<proteinExistence type="predicted"/>
<reference evidence="2 3" key="1">
    <citation type="submission" date="2019-02" db="EMBL/GenBank/DDBJ databases">
        <title>Deep-cultivation of Planctomycetes and their phenomic and genomic characterization uncovers novel biology.</title>
        <authorList>
            <person name="Wiegand S."/>
            <person name="Jogler M."/>
            <person name="Boedeker C."/>
            <person name="Pinto D."/>
            <person name="Vollmers J."/>
            <person name="Rivas-Marin E."/>
            <person name="Kohn T."/>
            <person name="Peeters S.H."/>
            <person name="Heuer A."/>
            <person name="Rast P."/>
            <person name="Oberbeckmann S."/>
            <person name="Bunk B."/>
            <person name="Jeske O."/>
            <person name="Meyerdierks A."/>
            <person name="Storesund J.E."/>
            <person name="Kallscheuer N."/>
            <person name="Luecker S."/>
            <person name="Lage O.M."/>
            <person name="Pohl T."/>
            <person name="Merkel B.J."/>
            <person name="Hornburger P."/>
            <person name="Mueller R.-W."/>
            <person name="Bruemmer F."/>
            <person name="Labrenz M."/>
            <person name="Spormann A.M."/>
            <person name="Op Den Camp H."/>
            <person name="Overmann J."/>
            <person name="Amann R."/>
            <person name="Jetten M.S.M."/>
            <person name="Mascher T."/>
            <person name="Medema M.H."/>
            <person name="Devos D.P."/>
            <person name="Kaster A.-K."/>
            <person name="Ovreas L."/>
            <person name="Rohde M."/>
            <person name="Galperin M.Y."/>
            <person name="Jogler C."/>
        </authorList>
    </citation>
    <scope>NUCLEOTIDE SEQUENCE [LARGE SCALE GENOMIC DNA]</scope>
    <source>
        <strain evidence="2 3">Q31b</strain>
    </source>
</reference>
<evidence type="ECO:0000256" key="1">
    <source>
        <dbReference type="SAM" id="MobiDB-lite"/>
    </source>
</evidence>
<evidence type="ECO:0000313" key="2">
    <source>
        <dbReference type="EMBL" id="TWU44142.1"/>
    </source>
</evidence>
<gene>
    <name evidence="2" type="ORF">Q31b_16780</name>
</gene>
<comment type="caution">
    <text evidence="2">The sequence shown here is derived from an EMBL/GenBank/DDBJ whole genome shotgun (WGS) entry which is preliminary data.</text>
</comment>
<sequence>MVIGFQVQFCISRDPATSNNTNLLPKHSDSMPTGTNRNSAATIETDRNDPFVLLLKEIGVERKDVPALTNGDLSRIANVDLGTLHGWQFFDRDLPEEALQRLRDHFCEYRSE</sequence>
<keyword evidence="3" id="KW-1185">Reference proteome</keyword>
<feature type="compositionally biased region" description="Polar residues" evidence="1">
    <location>
        <begin position="30"/>
        <end position="41"/>
    </location>
</feature>
<accession>A0A5C6E5C4</accession>
<dbReference type="EMBL" id="SJPY01000002">
    <property type="protein sequence ID" value="TWU44142.1"/>
    <property type="molecule type" value="Genomic_DNA"/>
</dbReference>
<dbReference type="Proteomes" id="UP000315471">
    <property type="component" value="Unassembled WGS sequence"/>
</dbReference>